<dbReference type="InterPro" id="IPR053345">
    <property type="entry name" value="Ankyrin_repeat-containing"/>
</dbReference>
<feature type="chain" id="PRO_5003403340" description="Domain of unknown function WSN domain-containing protein" evidence="3">
    <location>
        <begin position="22"/>
        <end position="917"/>
    </location>
</feature>
<reference evidence="5" key="1">
    <citation type="submission" date="2011-07" db="EMBL/GenBank/DDBJ databases">
        <authorList>
            <consortium name="Caenorhabditis brenneri Sequencing and Analysis Consortium"/>
            <person name="Wilson R.K."/>
        </authorList>
    </citation>
    <scope>NUCLEOTIDE SEQUENCE [LARGE SCALE GENOMIC DNA]</scope>
    <source>
        <strain evidence="5">PB2801</strain>
    </source>
</reference>
<dbReference type="OMA" id="QDANIFE"/>
<name>G0MJE9_CAEBE</name>
<keyword evidence="2" id="KW-1133">Transmembrane helix</keyword>
<feature type="transmembrane region" description="Helical" evidence="2">
    <location>
        <begin position="775"/>
        <end position="799"/>
    </location>
</feature>
<evidence type="ECO:0000256" key="3">
    <source>
        <dbReference type="SAM" id="SignalP"/>
    </source>
</evidence>
<dbReference type="HOGENOM" id="CLU_317666_0_0_1"/>
<dbReference type="EMBL" id="GL379797">
    <property type="protein sequence ID" value="EGT32373.1"/>
    <property type="molecule type" value="Genomic_DNA"/>
</dbReference>
<gene>
    <name evidence="4" type="ORF">CAEBREN_25402</name>
</gene>
<organism evidence="5">
    <name type="scientific">Caenorhabditis brenneri</name>
    <name type="common">Nematode worm</name>
    <dbReference type="NCBI Taxonomy" id="135651"/>
    <lineage>
        <taxon>Eukaryota</taxon>
        <taxon>Metazoa</taxon>
        <taxon>Ecdysozoa</taxon>
        <taxon>Nematoda</taxon>
        <taxon>Chromadorea</taxon>
        <taxon>Rhabditida</taxon>
        <taxon>Rhabditina</taxon>
        <taxon>Rhabditomorpha</taxon>
        <taxon>Rhabditoidea</taxon>
        <taxon>Rhabditidae</taxon>
        <taxon>Peloderinae</taxon>
        <taxon>Caenorhabditis</taxon>
    </lineage>
</organism>
<evidence type="ECO:0000313" key="5">
    <source>
        <dbReference type="Proteomes" id="UP000008068"/>
    </source>
</evidence>
<feature type="compositionally biased region" description="Basic and acidic residues" evidence="1">
    <location>
        <begin position="845"/>
        <end position="856"/>
    </location>
</feature>
<evidence type="ECO:0008006" key="6">
    <source>
        <dbReference type="Google" id="ProtNLM"/>
    </source>
</evidence>
<evidence type="ECO:0000313" key="4">
    <source>
        <dbReference type="EMBL" id="EGT32373.1"/>
    </source>
</evidence>
<sequence length="917" mass="102289">MRDHLRLLSLLFVTWLTLCDSKFVDPLATAVLPPTRIVGTVSMYKKICEKEELVTDVVCELVDVDKTVYGELTKKNLDSQVKAINAASKFFEKTSTVDLQNSDKTLQGFGMLVKLKEHEDKLKGKFIDEARIEIERSIAVSTTILIKSRNIDKETFEKIEEDLKSIDKEDVNDSNMKKAIKHLRALHGRVVVFREKLKAIQNYETAYSDFMSFKGLDTTTKAAIEVVTAIKSIFDNFDSTKVFDSMVPALKYRKSKLNIGFTEIEKHATALSSIESSLPLIDRLSTSKSKKSITGGLPKGAMDLKGLFADMNSTWFVNNLVRGRNTESLQSFLSTIPDSSSSLENAQVRRFLLSSDQNIQKNYSDFAMNVTELVVIGKKAENSLEVMIPCARMLKKLSNEPDLKNVDEVANYVGIFVKLVKDFEKLAEEIRSIRYFTSFQENLEKLLTVFYPIMVHPTLNQTVTVWEDIRKLKLLTKYDEIWKALQKFPESPFYLSQEDLPTSILTDALKIAQDANIFEAVKCFPSTATSVTDVIHFTQKFSELKEEKSKLKAVIPTLTSALAFSNSASTAMKKLKATKSNENVGFICDLPEEFNKNVQPFLMTGDLISDLAKIEKSAAAIQKVSSPNDGVKQEIENIPGSEFYNDQYRKALTDSWNTIKNTIQSITAGKTYEDLAESVDFFLPKIRKVVVKDLEKLKDPIATELSKNSDEKMKEAAKFFETVSDLNMNFTSYSGIALEMDFVESLSVLFRPKRKAEQTIRFIPTCPPIPVMNTWVGAVVLFSGFGVVALVVSLCSCFFEKLKKEQIEAERRNNEIGVPPPSFVYEEKMRKSKITSSLPKGNGIKKGDNVDLEKGKGGKNGKNKEGGNITPKENKSESKEKTATTPSAESAALPATTSSSAEASSSNAGTPSPAAAK</sequence>
<accession>G0MJE9</accession>
<evidence type="ECO:0000256" key="1">
    <source>
        <dbReference type="SAM" id="MobiDB-lite"/>
    </source>
</evidence>
<protein>
    <recommendedName>
        <fullName evidence="6">Domain of unknown function WSN domain-containing protein</fullName>
    </recommendedName>
</protein>
<feature type="region of interest" description="Disordered" evidence="1">
    <location>
        <begin position="834"/>
        <end position="917"/>
    </location>
</feature>
<keyword evidence="3" id="KW-0732">Signal</keyword>
<dbReference type="PANTHER" id="PTHR22956">
    <property type="entry name" value="ANKYRIN REPEAT-CONTAINING PROTEIN F37A4.4-RELATED-RELATED"/>
    <property type="match status" value="1"/>
</dbReference>
<dbReference type="InParanoid" id="G0MJE9"/>
<dbReference type="Proteomes" id="UP000008068">
    <property type="component" value="Unassembled WGS sequence"/>
</dbReference>
<proteinExistence type="predicted"/>
<feature type="compositionally biased region" description="Low complexity" evidence="1">
    <location>
        <begin position="883"/>
        <end position="908"/>
    </location>
</feature>
<keyword evidence="5" id="KW-1185">Reference proteome</keyword>
<feature type="signal peptide" evidence="3">
    <location>
        <begin position="1"/>
        <end position="21"/>
    </location>
</feature>
<dbReference type="AlphaFoldDB" id="G0MJE9"/>
<keyword evidence="2" id="KW-0472">Membrane</keyword>
<evidence type="ECO:0000256" key="2">
    <source>
        <dbReference type="SAM" id="Phobius"/>
    </source>
</evidence>
<keyword evidence="2" id="KW-0812">Transmembrane</keyword>
<feature type="compositionally biased region" description="Basic and acidic residues" evidence="1">
    <location>
        <begin position="872"/>
        <end position="882"/>
    </location>
</feature>